<reference evidence="2 3" key="1">
    <citation type="journal article" date="2024" name="BMC Genomics">
        <title>De novo assembly and annotation of Popillia japonica's genome with initial clues to its potential as an invasive pest.</title>
        <authorList>
            <person name="Cucini C."/>
            <person name="Boschi S."/>
            <person name="Funari R."/>
            <person name="Cardaioli E."/>
            <person name="Iannotti N."/>
            <person name="Marturano G."/>
            <person name="Paoli F."/>
            <person name="Bruttini M."/>
            <person name="Carapelli A."/>
            <person name="Frati F."/>
            <person name="Nardi F."/>
        </authorList>
    </citation>
    <scope>NUCLEOTIDE SEQUENCE [LARGE SCALE GENOMIC DNA]</scope>
    <source>
        <strain evidence="2">DMR45628</strain>
    </source>
</reference>
<comment type="similarity">
    <text evidence="1">Belongs to the STXBP/unc-18/SEC1 family.</text>
</comment>
<evidence type="ECO:0000313" key="3">
    <source>
        <dbReference type="Proteomes" id="UP001458880"/>
    </source>
</evidence>
<dbReference type="EMBL" id="JASPKY010000045">
    <property type="protein sequence ID" value="KAK9745847.1"/>
    <property type="molecule type" value="Genomic_DNA"/>
</dbReference>
<dbReference type="InterPro" id="IPR043154">
    <property type="entry name" value="Sec-1-like_dom1"/>
</dbReference>
<sequence length="595" mass="68157">MDDDTFYKKISSLSEISKAQLSKVLNNLSGLKDIIIEPDVIRPLERICGVSWLKNNGVEKIFKLEGNLPKRDNPQFYMIYSSIETFKQVINLIQSQIEPDQQPKNKFHIICIPKILYLHEQLLEENGLYSDVVKLYSLQWQPIHIDRGILTLEIPHMFRNLFVHQDLSLLPVYAKSLWQLYFITGKPKFTLALGQQSNNILKHLDMLHEDKESDKIDSDFSCLILLDRTTDYVSTLLTPRTYTALLKDIYNVKCGVCDEKHVETEPYDEKFNLNLKKNPVQLNFDSRQDRIYNNIKNRYFTEVTSILSSLTKQLRSEKDSSKDMALDDLRRYVKTQLKEVTSKKALIANHLSAAETIINVMGHRFEKQQEVEEYITQNKNKGSNYSYLEETLYENDKLLTLRLLCLLCVTQKVSESDVKSFINKFCQEFGYNYGFLHNNLLKMEFFTQEPTLQGKLIKLPNIFLNNFYINANKLKQIPTQPENVDVKSPTCMSYVFGGCYIPLIGQILSSILSSAPLKELETKLEAFGPLSIHNNGGFPLTSRVILVCVVGGITYAEVAACNLLESLTGSKIIVMSDQVVSGNDIVNSLIHSPIP</sequence>
<dbReference type="InterPro" id="IPR001619">
    <property type="entry name" value="Sec1-like"/>
</dbReference>
<dbReference type="InterPro" id="IPR027482">
    <property type="entry name" value="Sec1-like_dom2"/>
</dbReference>
<organism evidence="2 3">
    <name type="scientific">Popillia japonica</name>
    <name type="common">Japanese beetle</name>
    <dbReference type="NCBI Taxonomy" id="7064"/>
    <lineage>
        <taxon>Eukaryota</taxon>
        <taxon>Metazoa</taxon>
        <taxon>Ecdysozoa</taxon>
        <taxon>Arthropoda</taxon>
        <taxon>Hexapoda</taxon>
        <taxon>Insecta</taxon>
        <taxon>Pterygota</taxon>
        <taxon>Neoptera</taxon>
        <taxon>Endopterygota</taxon>
        <taxon>Coleoptera</taxon>
        <taxon>Polyphaga</taxon>
        <taxon>Scarabaeiformia</taxon>
        <taxon>Scarabaeidae</taxon>
        <taxon>Rutelinae</taxon>
        <taxon>Popillia</taxon>
    </lineage>
</organism>
<dbReference type="PANTHER" id="PTHR11679">
    <property type="entry name" value="VESICLE PROTEIN SORTING-ASSOCIATED"/>
    <property type="match status" value="1"/>
</dbReference>
<dbReference type="Pfam" id="PF00995">
    <property type="entry name" value="Sec1"/>
    <property type="match status" value="1"/>
</dbReference>
<dbReference type="AlphaFoldDB" id="A0AAW1ME39"/>
<comment type="caution">
    <text evidence="2">The sequence shown here is derived from an EMBL/GenBank/DDBJ whole genome shotgun (WGS) entry which is preliminary data.</text>
</comment>
<dbReference type="Gene3D" id="3.40.50.2060">
    <property type="match status" value="1"/>
</dbReference>
<name>A0AAW1ME39_POPJA</name>
<proteinExistence type="inferred from homology"/>
<keyword evidence="3" id="KW-1185">Reference proteome</keyword>
<dbReference type="SUPFAM" id="SSF56815">
    <property type="entry name" value="Sec1/munc18-like (SM) proteins"/>
    <property type="match status" value="1"/>
</dbReference>
<dbReference type="InterPro" id="IPR036045">
    <property type="entry name" value="Sec1-like_sf"/>
</dbReference>
<dbReference type="Gene3D" id="1.25.40.850">
    <property type="match status" value="1"/>
</dbReference>
<evidence type="ECO:0000256" key="1">
    <source>
        <dbReference type="ARBA" id="ARBA00009884"/>
    </source>
</evidence>
<dbReference type="GO" id="GO:0016192">
    <property type="term" value="P:vesicle-mediated transport"/>
    <property type="evidence" value="ECO:0007669"/>
    <property type="project" value="InterPro"/>
</dbReference>
<dbReference type="Proteomes" id="UP001458880">
    <property type="component" value="Unassembled WGS sequence"/>
</dbReference>
<dbReference type="Gene3D" id="3.40.50.1910">
    <property type="match status" value="2"/>
</dbReference>
<dbReference type="InterPro" id="IPR043155">
    <property type="entry name" value="VPS33_dom3b"/>
</dbReference>
<accession>A0AAW1ME39</accession>
<protein>
    <submittedName>
        <fullName evidence="2">Sec1 family</fullName>
    </submittedName>
</protein>
<gene>
    <name evidence="2" type="ORF">QE152_g6589</name>
</gene>
<evidence type="ECO:0000313" key="2">
    <source>
        <dbReference type="EMBL" id="KAK9745847.1"/>
    </source>
</evidence>